<protein>
    <submittedName>
        <fullName evidence="2">DUF1566 domain-containing protein</fullName>
    </submittedName>
</protein>
<dbReference type="PROSITE" id="PS51257">
    <property type="entry name" value="PROKAR_LIPOPROTEIN"/>
    <property type="match status" value="1"/>
</dbReference>
<keyword evidence="3" id="KW-1185">Reference proteome</keyword>
<feature type="domain" description="Lcl C-terminal" evidence="1">
    <location>
        <begin position="62"/>
        <end position="179"/>
    </location>
</feature>
<reference evidence="2" key="1">
    <citation type="submission" date="2021-01" db="EMBL/GenBank/DDBJ databases">
        <title>Fulvivirga kasyanovii gen. nov., sp nov., a novel member of the phylum Bacteroidetes isolated from seawater in a mussel farm.</title>
        <authorList>
            <person name="Zhao L.-H."/>
            <person name="Wang Z.-J."/>
        </authorList>
    </citation>
    <scope>NUCLEOTIDE SEQUENCE</scope>
    <source>
        <strain evidence="2">29W222</strain>
    </source>
</reference>
<dbReference type="Pfam" id="PF07603">
    <property type="entry name" value="Lcl_C"/>
    <property type="match status" value="1"/>
</dbReference>
<dbReference type="InterPro" id="IPR011460">
    <property type="entry name" value="Lcl_C"/>
</dbReference>
<evidence type="ECO:0000313" key="3">
    <source>
        <dbReference type="Proteomes" id="UP000614216"/>
    </source>
</evidence>
<dbReference type="Proteomes" id="UP000614216">
    <property type="component" value="Unassembled WGS sequence"/>
</dbReference>
<dbReference type="AlphaFoldDB" id="A0A937FWJ2"/>
<dbReference type="RefSeq" id="WP_202856851.1">
    <property type="nucleotide sequence ID" value="NZ_JAEUGD010000042.1"/>
</dbReference>
<comment type="caution">
    <text evidence="2">The sequence shown here is derived from an EMBL/GenBank/DDBJ whole genome shotgun (WGS) entry which is preliminary data.</text>
</comment>
<evidence type="ECO:0000313" key="2">
    <source>
        <dbReference type="EMBL" id="MBL6447339.1"/>
    </source>
</evidence>
<gene>
    <name evidence="2" type="ORF">JMN32_13555</name>
</gene>
<name>A0A937FWJ2_9BACT</name>
<dbReference type="EMBL" id="JAEUGD010000042">
    <property type="protein sequence ID" value="MBL6447339.1"/>
    <property type="molecule type" value="Genomic_DNA"/>
</dbReference>
<evidence type="ECO:0000259" key="1">
    <source>
        <dbReference type="Pfam" id="PF07603"/>
    </source>
</evidence>
<sequence>MRSTFSIVCMVITITVACTNRKIKEIAHVDSAIVVLRADSVNTNVNNSIVLTDLPLIDSTLIVVDTVTGLVWMKYDFSYQEGRFLSVWEEIFEWKSKMNELKYAGFDDWRVPTIKEYRTINKNSTDRKQYAIKFNEIDSISAWGDGAYAFWSATTPNKYTASYMSFIEGFATSGHREKQMGYGKLKGELGMSVRLVREGNVNL</sequence>
<accession>A0A937FWJ2</accession>
<organism evidence="2 3">
    <name type="scientific">Fulvivirga marina</name>
    <dbReference type="NCBI Taxonomy" id="2494733"/>
    <lineage>
        <taxon>Bacteria</taxon>
        <taxon>Pseudomonadati</taxon>
        <taxon>Bacteroidota</taxon>
        <taxon>Cytophagia</taxon>
        <taxon>Cytophagales</taxon>
        <taxon>Fulvivirgaceae</taxon>
        <taxon>Fulvivirga</taxon>
    </lineage>
</organism>
<proteinExistence type="predicted"/>